<dbReference type="AlphaFoldDB" id="C7MF27"/>
<dbReference type="Gene3D" id="3.30.559.10">
    <property type="entry name" value="Chloramphenicol acetyltransferase-like domain"/>
    <property type="match status" value="1"/>
</dbReference>
<dbReference type="GO" id="GO:0016407">
    <property type="term" value="F:acetyltransferase activity"/>
    <property type="evidence" value="ECO:0007669"/>
    <property type="project" value="TreeGrafter"/>
</dbReference>
<protein>
    <recommendedName>
        <fullName evidence="6">Dihydrolipoamide acetyltransferase component of pyruvate dehydrogenase complex</fullName>
        <ecNumber evidence="6">2.3.1.-</ecNumber>
    </recommendedName>
</protein>
<dbReference type="InterPro" id="IPR036625">
    <property type="entry name" value="E3-bd_dom_sf"/>
</dbReference>
<dbReference type="PROSITE" id="PS51826">
    <property type="entry name" value="PSBD"/>
    <property type="match status" value="1"/>
</dbReference>
<reference evidence="10 11" key="1">
    <citation type="journal article" date="2009" name="Stand. Genomic Sci.">
        <title>Complete genome sequence of Brachybacterium faecium type strain (Schefferle 6-10).</title>
        <authorList>
            <person name="Lapidus A."/>
            <person name="Pukall R."/>
            <person name="Labuttii K."/>
            <person name="Copeland A."/>
            <person name="Del Rio T.G."/>
            <person name="Nolan M."/>
            <person name="Chen F."/>
            <person name="Lucas S."/>
            <person name="Tice H."/>
            <person name="Cheng J.F."/>
            <person name="Bruce D."/>
            <person name="Goodwin L."/>
            <person name="Pitluck S."/>
            <person name="Rohde M."/>
            <person name="Goker M."/>
            <person name="Pati A."/>
            <person name="Ivanova N."/>
            <person name="Mavrommatis K."/>
            <person name="Chen A."/>
            <person name="Palaniappan K."/>
            <person name="D'haeseleer P."/>
            <person name="Chain P."/>
            <person name="Bristow J."/>
            <person name="Eisen J.A."/>
            <person name="Markowitz V."/>
            <person name="Hugenholtz P."/>
            <person name="Kyrpides N.C."/>
            <person name="Klenk H.P."/>
        </authorList>
    </citation>
    <scope>NUCLEOTIDE SEQUENCE [LARGE SCALE GENOMIC DNA]</scope>
    <source>
        <strain evidence="11">ATCC 43885 / DSM 4810 / JCM 11609 / LMG 19847 / NBRC 14762 / NCIMB 9860 / 6-10</strain>
    </source>
</reference>
<dbReference type="PANTHER" id="PTHR43178:SF5">
    <property type="entry name" value="LIPOAMIDE ACYLTRANSFERASE COMPONENT OF BRANCHED-CHAIN ALPHA-KETO ACID DEHYDROGENASE COMPLEX, MITOCHONDRIAL"/>
    <property type="match status" value="1"/>
</dbReference>
<evidence type="ECO:0000313" key="10">
    <source>
        <dbReference type="EMBL" id="ACU83927.1"/>
    </source>
</evidence>
<evidence type="ECO:0000259" key="9">
    <source>
        <dbReference type="PROSITE" id="PS51826"/>
    </source>
</evidence>
<dbReference type="Gene3D" id="4.10.320.10">
    <property type="entry name" value="E3-binding domain"/>
    <property type="match status" value="1"/>
</dbReference>
<feature type="domain" description="Lipoyl-binding" evidence="8">
    <location>
        <begin position="1"/>
        <end position="76"/>
    </location>
</feature>
<dbReference type="InterPro" id="IPR000089">
    <property type="entry name" value="Biotin_lipoyl"/>
</dbReference>
<dbReference type="Pfam" id="PF02817">
    <property type="entry name" value="E3_binding"/>
    <property type="match status" value="1"/>
</dbReference>
<dbReference type="STRING" id="446465.Bfae_00430"/>
<dbReference type="CDD" id="cd06849">
    <property type="entry name" value="lipoyl_domain"/>
    <property type="match status" value="1"/>
</dbReference>
<dbReference type="EC" id="2.3.1.-" evidence="6"/>
<feature type="compositionally biased region" description="Basic and acidic residues" evidence="7">
    <location>
        <begin position="166"/>
        <end position="177"/>
    </location>
</feature>
<dbReference type="InterPro" id="IPR001078">
    <property type="entry name" value="2-oxoacid_DH_actylTfrase"/>
</dbReference>
<evidence type="ECO:0000256" key="5">
    <source>
        <dbReference type="ARBA" id="ARBA00023315"/>
    </source>
</evidence>
<comment type="similarity">
    <text evidence="2 6">Belongs to the 2-oxoacid dehydrogenase family.</text>
</comment>
<feature type="region of interest" description="Disordered" evidence="7">
    <location>
        <begin position="82"/>
        <end position="230"/>
    </location>
</feature>
<dbReference type="InterPro" id="IPR004167">
    <property type="entry name" value="PSBD"/>
</dbReference>
<keyword evidence="11" id="KW-1185">Reference proteome</keyword>
<dbReference type="PATRIC" id="fig|446465.5.peg.41"/>
<dbReference type="OrthoDB" id="9805770at2"/>
<evidence type="ECO:0000259" key="8">
    <source>
        <dbReference type="PROSITE" id="PS50968"/>
    </source>
</evidence>
<evidence type="ECO:0000256" key="2">
    <source>
        <dbReference type="ARBA" id="ARBA00007317"/>
    </source>
</evidence>
<dbReference type="KEGG" id="bfa:Bfae_00430"/>
<dbReference type="EMBL" id="CP001643">
    <property type="protein sequence ID" value="ACU83927.1"/>
    <property type="molecule type" value="Genomic_DNA"/>
</dbReference>
<dbReference type="Gene3D" id="2.40.50.100">
    <property type="match status" value="1"/>
</dbReference>
<dbReference type="PANTHER" id="PTHR43178">
    <property type="entry name" value="DIHYDROLIPOAMIDE ACETYLTRANSFERASE COMPONENT OF PYRUVATE DEHYDROGENASE COMPLEX"/>
    <property type="match status" value="1"/>
</dbReference>
<keyword evidence="5 6" id="KW-0012">Acyltransferase</keyword>
<feature type="compositionally biased region" description="Low complexity" evidence="7">
    <location>
        <begin position="98"/>
        <end position="116"/>
    </location>
</feature>
<dbReference type="Pfam" id="PF00198">
    <property type="entry name" value="2-oxoacid_dh"/>
    <property type="match status" value="1"/>
</dbReference>
<feature type="domain" description="Peripheral subunit-binding (PSBD)" evidence="9">
    <location>
        <begin position="177"/>
        <end position="214"/>
    </location>
</feature>
<evidence type="ECO:0000256" key="3">
    <source>
        <dbReference type="ARBA" id="ARBA00022679"/>
    </source>
</evidence>
<organism evidence="10 11">
    <name type="scientific">Brachybacterium faecium (strain ATCC 43885 / DSM 4810 / JCM 11609 / LMG 19847 / NBRC 14762 / NCIMB 9860 / 6-10)</name>
    <dbReference type="NCBI Taxonomy" id="446465"/>
    <lineage>
        <taxon>Bacteria</taxon>
        <taxon>Bacillati</taxon>
        <taxon>Actinomycetota</taxon>
        <taxon>Actinomycetes</taxon>
        <taxon>Micrococcales</taxon>
        <taxon>Dermabacteraceae</taxon>
        <taxon>Brachybacterium</taxon>
    </lineage>
</organism>
<proteinExistence type="inferred from homology"/>
<evidence type="ECO:0000256" key="7">
    <source>
        <dbReference type="SAM" id="MobiDB-lite"/>
    </source>
</evidence>
<keyword evidence="4 6" id="KW-0450">Lipoyl</keyword>
<dbReference type="HOGENOM" id="CLU_016733_10_0_11"/>
<accession>C7MF27</accession>
<name>C7MF27_BRAFD</name>
<dbReference type="SUPFAM" id="SSF52777">
    <property type="entry name" value="CoA-dependent acyltransferases"/>
    <property type="match status" value="1"/>
</dbReference>
<dbReference type="Proteomes" id="UP000001919">
    <property type="component" value="Chromosome"/>
</dbReference>
<evidence type="ECO:0000313" key="11">
    <source>
        <dbReference type="Proteomes" id="UP000001919"/>
    </source>
</evidence>
<dbReference type="SUPFAM" id="SSF47005">
    <property type="entry name" value="Peripheral subunit-binding domain of 2-oxo acid dehydrogenase complex"/>
    <property type="match status" value="1"/>
</dbReference>
<evidence type="ECO:0000256" key="4">
    <source>
        <dbReference type="ARBA" id="ARBA00022823"/>
    </source>
</evidence>
<dbReference type="eggNOG" id="COG0508">
    <property type="taxonomic scope" value="Bacteria"/>
</dbReference>
<gene>
    <name evidence="10" type="ordered locus">Bfae_00430</name>
</gene>
<dbReference type="InterPro" id="IPR050743">
    <property type="entry name" value="2-oxoacid_DH_E2_comp"/>
</dbReference>
<sequence length="447" mass="46741">MSDFRLPDLGEGLTEATIVSWHVAVGDEVTLNQALAEVETAKALVELPSPRAGRIRALHAEEGETLAVGAPLVGFEEIAAPEAGTGQDDPADGHPADEAATAPSAAATPSDEAPAAMSSTGGGGADAPPARPERQQVLVGYGPVLPGTGRPRRRPRSFPTEPYTGRSEEEAARERPRAMPPVRRRARDLGVDLARVHGSGPGGRILRADVDSHAGRGPARTSTRTPVTGLRRETARAMTDSAFTAPHASVHVTVDVTDTLERLHRTERDGRRTSFLAAVCRALPPAVARTPAANAHFDAEAAAIDVFAQVVPGIAVATERGLVVASLPELDTLDGPGLTARIAELAARAREGTLTPQELTGSTLTVTNVGVFGVHGGTPILNPGQSTILALGAVRTQPWEHRGEVALREVVTLTVSFDHRVLDGAEASRFLLDVAEVLADPALLLTR</sequence>
<evidence type="ECO:0000256" key="1">
    <source>
        <dbReference type="ARBA" id="ARBA00001938"/>
    </source>
</evidence>
<keyword evidence="10" id="KW-0670">Pyruvate</keyword>
<dbReference type="SUPFAM" id="SSF51230">
    <property type="entry name" value="Single hybrid motif"/>
    <property type="match status" value="1"/>
</dbReference>
<comment type="cofactor">
    <cofactor evidence="1 6">
        <name>(R)-lipoate</name>
        <dbReference type="ChEBI" id="CHEBI:83088"/>
    </cofactor>
</comment>
<keyword evidence="3 6" id="KW-0808">Transferase</keyword>
<dbReference type="GO" id="GO:0005737">
    <property type="term" value="C:cytoplasm"/>
    <property type="evidence" value="ECO:0007669"/>
    <property type="project" value="TreeGrafter"/>
</dbReference>
<evidence type="ECO:0000256" key="6">
    <source>
        <dbReference type="RuleBase" id="RU003423"/>
    </source>
</evidence>
<dbReference type="InterPro" id="IPR023213">
    <property type="entry name" value="CAT-like_dom_sf"/>
</dbReference>
<dbReference type="GO" id="GO:0031405">
    <property type="term" value="F:lipoic acid binding"/>
    <property type="evidence" value="ECO:0007669"/>
    <property type="project" value="TreeGrafter"/>
</dbReference>
<dbReference type="PROSITE" id="PS50968">
    <property type="entry name" value="BIOTINYL_LIPOYL"/>
    <property type="match status" value="1"/>
</dbReference>
<dbReference type="Pfam" id="PF00364">
    <property type="entry name" value="Biotin_lipoyl"/>
    <property type="match status" value="1"/>
</dbReference>
<dbReference type="InterPro" id="IPR011053">
    <property type="entry name" value="Single_hybrid_motif"/>
</dbReference>